<protein>
    <recommendedName>
        <fullName evidence="3">CCHC-type domain-containing protein</fullName>
    </recommendedName>
</protein>
<dbReference type="SUPFAM" id="SSF57756">
    <property type="entry name" value="Retrovirus zinc finger-like domains"/>
    <property type="match status" value="1"/>
</dbReference>
<dbReference type="Gene3D" id="4.10.60.10">
    <property type="entry name" value="Zinc finger, CCHC-type"/>
    <property type="match status" value="1"/>
</dbReference>
<keyword evidence="1" id="KW-0863">Zinc-finger</keyword>
<feature type="region of interest" description="Disordered" evidence="2">
    <location>
        <begin position="199"/>
        <end position="224"/>
    </location>
</feature>
<gene>
    <name evidence="4" type="ORF">PHMEG_00026296</name>
</gene>
<accession>A0A225VAQ9</accession>
<feature type="compositionally biased region" description="Polar residues" evidence="2">
    <location>
        <begin position="283"/>
        <end position="297"/>
    </location>
</feature>
<dbReference type="PROSITE" id="PS50158">
    <property type="entry name" value="ZF_CCHC"/>
    <property type="match status" value="1"/>
</dbReference>
<evidence type="ECO:0000313" key="4">
    <source>
        <dbReference type="EMBL" id="OWZ02184.1"/>
    </source>
</evidence>
<name>A0A225VAQ9_9STRA</name>
<dbReference type="Proteomes" id="UP000198211">
    <property type="component" value="Unassembled WGS sequence"/>
</dbReference>
<keyword evidence="5" id="KW-1185">Reference proteome</keyword>
<comment type="caution">
    <text evidence="4">The sequence shown here is derived from an EMBL/GenBank/DDBJ whole genome shotgun (WGS) entry which is preliminary data.</text>
</comment>
<dbReference type="SMART" id="SM00343">
    <property type="entry name" value="ZnF_C2HC"/>
    <property type="match status" value="1"/>
</dbReference>
<dbReference type="PANTHER" id="PTHR33223:SF6">
    <property type="entry name" value="CCHC-TYPE DOMAIN-CONTAINING PROTEIN"/>
    <property type="match status" value="1"/>
</dbReference>
<feature type="domain" description="CCHC-type" evidence="3">
    <location>
        <begin position="365"/>
        <end position="379"/>
    </location>
</feature>
<dbReference type="GO" id="GO:0008270">
    <property type="term" value="F:zinc ion binding"/>
    <property type="evidence" value="ECO:0007669"/>
    <property type="project" value="UniProtKB-KW"/>
</dbReference>
<feature type="region of interest" description="Disordered" evidence="2">
    <location>
        <begin position="270"/>
        <end position="308"/>
    </location>
</feature>
<organism evidence="4 5">
    <name type="scientific">Phytophthora megakarya</name>
    <dbReference type="NCBI Taxonomy" id="4795"/>
    <lineage>
        <taxon>Eukaryota</taxon>
        <taxon>Sar</taxon>
        <taxon>Stramenopiles</taxon>
        <taxon>Oomycota</taxon>
        <taxon>Peronosporomycetes</taxon>
        <taxon>Peronosporales</taxon>
        <taxon>Peronosporaceae</taxon>
        <taxon>Phytophthora</taxon>
    </lineage>
</organism>
<keyword evidence="1" id="KW-0479">Metal-binding</keyword>
<evidence type="ECO:0000256" key="1">
    <source>
        <dbReference type="PROSITE-ProRule" id="PRU00047"/>
    </source>
</evidence>
<dbReference type="InterPro" id="IPR036875">
    <property type="entry name" value="Znf_CCHC_sf"/>
</dbReference>
<dbReference type="GO" id="GO:0003676">
    <property type="term" value="F:nucleic acid binding"/>
    <property type="evidence" value="ECO:0007669"/>
    <property type="project" value="InterPro"/>
</dbReference>
<evidence type="ECO:0000313" key="5">
    <source>
        <dbReference type="Proteomes" id="UP000198211"/>
    </source>
</evidence>
<sequence length="410" mass="44474">MREVTEQTAPRQVVVREKAKALKLAKFRGLDDAMPVTMGLKTVRAEVRRQAVTMGVQWSEAQLYHEVASHLDGEAKRWFATVMESVQPEDESIGTLAAMLCTKYMGQRTGPEVVDLLNERLVEYAQALREIAERGDVGEDWLVNAFLKGMNSPEGATHVRGHRPMKLDEAVNLAVPHIGDNGEGYGVRLETAMARWDQREAQQGRGPLAATAATDGDKEQSGLSGNLGSVVSGYGPAWGTPQTPPRYDTQGRPVTTGEASLNEWWKANPPGYQLVPAGDSSKTRTASSGQYGTQGKRPSSGGDQHVRRPAKTYKVEATNGGSAQATRSVYNPVFTTREGRLKNLERYQARQATRAPFVPRPGTECFYCGELGHFARGCPLKKADLAAGHVAGAHGLAEGSEQETENGSRA</sequence>
<proteinExistence type="predicted"/>
<keyword evidence="1" id="KW-0862">Zinc</keyword>
<evidence type="ECO:0000259" key="3">
    <source>
        <dbReference type="PROSITE" id="PS50158"/>
    </source>
</evidence>
<evidence type="ECO:0000256" key="2">
    <source>
        <dbReference type="SAM" id="MobiDB-lite"/>
    </source>
</evidence>
<dbReference type="InterPro" id="IPR001878">
    <property type="entry name" value="Znf_CCHC"/>
</dbReference>
<dbReference type="PANTHER" id="PTHR33223">
    <property type="entry name" value="CCHC-TYPE DOMAIN-CONTAINING PROTEIN"/>
    <property type="match status" value="1"/>
</dbReference>
<dbReference type="EMBL" id="NBNE01006335">
    <property type="protein sequence ID" value="OWZ02184.1"/>
    <property type="molecule type" value="Genomic_DNA"/>
</dbReference>
<reference evidence="5" key="1">
    <citation type="submission" date="2017-03" db="EMBL/GenBank/DDBJ databases">
        <title>Phytopthora megakarya and P. palmivora, two closely related causual agents of cacao black pod achieved similar genome size and gene model numbers by different mechanisms.</title>
        <authorList>
            <person name="Ali S."/>
            <person name="Shao J."/>
            <person name="Larry D.J."/>
            <person name="Kronmiller B."/>
            <person name="Shen D."/>
            <person name="Strem M.D."/>
            <person name="Melnick R.L."/>
            <person name="Guiltinan M.J."/>
            <person name="Tyler B.M."/>
            <person name="Meinhardt L.W."/>
            <person name="Bailey B.A."/>
        </authorList>
    </citation>
    <scope>NUCLEOTIDE SEQUENCE [LARGE SCALE GENOMIC DNA]</scope>
    <source>
        <strain evidence="5">zdho120</strain>
    </source>
</reference>
<dbReference type="OrthoDB" id="117242at2759"/>
<dbReference type="AlphaFoldDB" id="A0A225VAQ9"/>
<dbReference type="Pfam" id="PF00098">
    <property type="entry name" value="zf-CCHC"/>
    <property type="match status" value="1"/>
</dbReference>